<reference evidence="1 2" key="1">
    <citation type="submission" date="2020-07" db="EMBL/GenBank/DDBJ databases">
        <title>Sequencing the genomes of 1000 actinobacteria strains.</title>
        <authorList>
            <person name="Klenk H.-P."/>
        </authorList>
    </citation>
    <scope>NUCLEOTIDE SEQUENCE [LARGE SCALE GENOMIC DNA]</scope>
    <source>
        <strain evidence="1 2">DSM 44121</strain>
    </source>
</reference>
<proteinExistence type="predicted"/>
<keyword evidence="2" id="KW-1185">Reference proteome</keyword>
<evidence type="ECO:0008006" key="3">
    <source>
        <dbReference type="Google" id="ProtNLM"/>
    </source>
</evidence>
<name>A0A7W3J4X1_9MICO</name>
<gene>
    <name evidence="1" type="ORF">FHX71_000314</name>
</gene>
<comment type="caution">
    <text evidence="1">The sequence shown here is derived from an EMBL/GenBank/DDBJ whole genome shotgun (WGS) entry which is preliminary data.</text>
</comment>
<dbReference type="RefSeq" id="WP_312876887.1">
    <property type="nucleotide sequence ID" value="NZ_BAAATF010000012.1"/>
</dbReference>
<dbReference type="AlphaFoldDB" id="A0A7W3J4X1"/>
<dbReference type="Pfam" id="PF12787">
    <property type="entry name" value="EcsC"/>
    <property type="match status" value="1"/>
</dbReference>
<dbReference type="InterPro" id="IPR024787">
    <property type="entry name" value="EcsC"/>
</dbReference>
<evidence type="ECO:0000313" key="2">
    <source>
        <dbReference type="Proteomes" id="UP000540568"/>
    </source>
</evidence>
<organism evidence="1 2">
    <name type="scientific">Promicromonospora sukumoe</name>
    <dbReference type="NCBI Taxonomy" id="88382"/>
    <lineage>
        <taxon>Bacteria</taxon>
        <taxon>Bacillati</taxon>
        <taxon>Actinomycetota</taxon>
        <taxon>Actinomycetes</taxon>
        <taxon>Micrococcales</taxon>
        <taxon>Promicromonosporaceae</taxon>
        <taxon>Promicromonospora</taxon>
    </lineage>
</organism>
<accession>A0A7W3J4X1</accession>
<dbReference type="EMBL" id="JACGWV010000001">
    <property type="protein sequence ID" value="MBA8806372.1"/>
    <property type="molecule type" value="Genomic_DNA"/>
</dbReference>
<dbReference type="PANTHER" id="PTHR41260">
    <property type="entry name" value="PROTEIN ECSC"/>
    <property type="match status" value="1"/>
</dbReference>
<dbReference type="Proteomes" id="UP000540568">
    <property type="component" value="Unassembled WGS sequence"/>
</dbReference>
<evidence type="ECO:0000313" key="1">
    <source>
        <dbReference type="EMBL" id="MBA8806372.1"/>
    </source>
</evidence>
<sequence length="367" mass="38932">MPEPSKYERRAWDALETAHARPLTRASRAVGNATSRAVGWVGDKVGQAVENSPRLQKVRDSAAATVKQVGEAMPEAFERWTTDAVDSAQVFLARVSHFGLSPERTTRKYVEAGHDISTLDDVRALDLEVVDTIRGRNLDLGYAGAATATGTGTALVLTGGTIVASSGAGAAPGTLTVVSAMAADGAAVLGIASRAVGHVALSYGYDPDDPAEKLIVRSVINVGTATTATTRGAALKDLSKLTQLLYRGAPWAQLDTSIISRALTEFAKQFGMKFTKSTLGKVVPFVGVGISATMNWATIETIVDEANRAYRRRFLVEKYPQLGAGEMILYSAPEPPDQADTAQEISIVEIVEDVLDANEQPPNETTT</sequence>
<dbReference type="PANTHER" id="PTHR41260:SF1">
    <property type="entry name" value="PROTEIN ECSC"/>
    <property type="match status" value="1"/>
</dbReference>
<protein>
    <recommendedName>
        <fullName evidence="3">EcsC family protein</fullName>
    </recommendedName>
</protein>